<evidence type="ECO:0000313" key="4">
    <source>
        <dbReference type="Proteomes" id="UP000323257"/>
    </source>
</evidence>
<evidence type="ECO:0000256" key="1">
    <source>
        <dbReference type="SAM" id="Phobius"/>
    </source>
</evidence>
<name>A0A5S5BUU5_9BACL</name>
<accession>A0A5S5BUU5</accession>
<dbReference type="GO" id="GO:0052621">
    <property type="term" value="F:diguanylate cyclase activity"/>
    <property type="evidence" value="ECO:0007669"/>
    <property type="project" value="TreeGrafter"/>
</dbReference>
<dbReference type="FunFam" id="3.30.70.270:FF:000001">
    <property type="entry name" value="Diguanylate cyclase domain protein"/>
    <property type="match status" value="1"/>
</dbReference>
<evidence type="ECO:0000313" key="3">
    <source>
        <dbReference type="EMBL" id="TYP70797.1"/>
    </source>
</evidence>
<evidence type="ECO:0000259" key="2">
    <source>
        <dbReference type="PROSITE" id="PS50887"/>
    </source>
</evidence>
<feature type="domain" description="GGDEF" evidence="2">
    <location>
        <begin position="234"/>
        <end position="365"/>
    </location>
</feature>
<dbReference type="Proteomes" id="UP000323257">
    <property type="component" value="Unassembled WGS sequence"/>
</dbReference>
<dbReference type="Pfam" id="PF00990">
    <property type="entry name" value="GGDEF"/>
    <property type="match status" value="1"/>
</dbReference>
<feature type="transmembrane region" description="Helical" evidence="1">
    <location>
        <begin position="162"/>
        <end position="180"/>
    </location>
</feature>
<proteinExistence type="predicted"/>
<sequence>MGKESEAVDDPTLLNFNYWSRRILLFYLFIVMLSVTGEVLAWVITRTIHDGTQMQFFVKIIVRPTLMQLTVIGLTYAIILVIRRSLAIYALVLCGIGITMALTLTMPNVHGLELALLLPMAVSLIFFRLGVLMFSFVASLFCYMLAYVFLPVYRDRVLQYESMAYTALLCAGYIIYYAVLQREVEVMGSLRKAIDTEQELDKLARTDSLTGLYNHRTFQEELDRLVAQGNRGEGEVQLAIVDIDHFKRINDNYGHHAGDAILRRVARAIAESVTASEFVARYGGEEFAILFSGKTMEEAFRLMEHMRVTIGRLRHPEMEGRTATISGGLQALRPGVGKAAFFAQADALLYEAKRGGRNRIEASSASAAAGR</sequence>
<reference evidence="3 4" key="1">
    <citation type="submission" date="2019-07" db="EMBL/GenBank/DDBJ databases">
        <title>Genomic Encyclopedia of Type Strains, Phase III (KMG-III): the genomes of soil and plant-associated and newly described type strains.</title>
        <authorList>
            <person name="Whitman W."/>
        </authorList>
    </citation>
    <scope>NUCLEOTIDE SEQUENCE [LARGE SCALE GENOMIC DNA]</scope>
    <source>
        <strain evidence="3 4">BL24</strain>
    </source>
</reference>
<dbReference type="PROSITE" id="PS50887">
    <property type="entry name" value="GGDEF"/>
    <property type="match status" value="1"/>
</dbReference>
<keyword evidence="4" id="KW-1185">Reference proteome</keyword>
<dbReference type="Gene3D" id="3.30.70.270">
    <property type="match status" value="1"/>
</dbReference>
<dbReference type="PANTHER" id="PTHR45138:SF24">
    <property type="entry name" value="DIGUANYLATE CYCLASE DGCC-RELATED"/>
    <property type="match status" value="1"/>
</dbReference>
<feature type="transmembrane region" description="Helical" evidence="1">
    <location>
        <begin position="56"/>
        <end position="79"/>
    </location>
</feature>
<dbReference type="GO" id="GO:0005886">
    <property type="term" value="C:plasma membrane"/>
    <property type="evidence" value="ECO:0007669"/>
    <property type="project" value="TreeGrafter"/>
</dbReference>
<feature type="transmembrane region" description="Helical" evidence="1">
    <location>
        <begin position="125"/>
        <end position="150"/>
    </location>
</feature>
<feature type="transmembrane region" description="Helical" evidence="1">
    <location>
        <begin position="86"/>
        <end position="105"/>
    </location>
</feature>
<dbReference type="InterPro" id="IPR029787">
    <property type="entry name" value="Nucleotide_cyclase"/>
</dbReference>
<dbReference type="InterPro" id="IPR043128">
    <property type="entry name" value="Rev_trsase/Diguanyl_cyclase"/>
</dbReference>
<gene>
    <name evidence="3" type="ORF">BCM02_111305</name>
</gene>
<keyword evidence="1" id="KW-1133">Transmembrane helix</keyword>
<dbReference type="NCBIfam" id="TIGR00254">
    <property type="entry name" value="GGDEF"/>
    <property type="match status" value="1"/>
</dbReference>
<keyword evidence="1" id="KW-0812">Transmembrane</keyword>
<dbReference type="InterPro" id="IPR000160">
    <property type="entry name" value="GGDEF_dom"/>
</dbReference>
<dbReference type="SMART" id="SM00267">
    <property type="entry name" value="GGDEF"/>
    <property type="match status" value="1"/>
</dbReference>
<dbReference type="EMBL" id="VNHS01000011">
    <property type="protein sequence ID" value="TYP70797.1"/>
    <property type="molecule type" value="Genomic_DNA"/>
</dbReference>
<dbReference type="PANTHER" id="PTHR45138">
    <property type="entry name" value="REGULATORY COMPONENTS OF SENSORY TRANSDUCTION SYSTEM"/>
    <property type="match status" value="1"/>
</dbReference>
<protein>
    <submittedName>
        <fullName evidence="3">Diguanylate cyclase (GGDEF)-like protein</fullName>
    </submittedName>
</protein>
<keyword evidence="1" id="KW-0472">Membrane</keyword>
<feature type="transmembrane region" description="Helical" evidence="1">
    <location>
        <begin position="24"/>
        <end position="44"/>
    </location>
</feature>
<dbReference type="CDD" id="cd01949">
    <property type="entry name" value="GGDEF"/>
    <property type="match status" value="1"/>
</dbReference>
<dbReference type="GO" id="GO:1902201">
    <property type="term" value="P:negative regulation of bacterial-type flagellum-dependent cell motility"/>
    <property type="evidence" value="ECO:0007669"/>
    <property type="project" value="TreeGrafter"/>
</dbReference>
<comment type="caution">
    <text evidence="3">The sequence shown here is derived from an EMBL/GenBank/DDBJ whole genome shotgun (WGS) entry which is preliminary data.</text>
</comment>
<dbReference type="GO" id="GO:0043709">
    <property type="term" value="P:cell adhesion involved in single-species biofilm formation"/>
    <property type="evidence" value="ECO:0007669"/>
    <property type="project" value="TreeGrafter"/>
</dbReference>
<dbReference type="SUPFAM" id="SSF55073">
    <property type="entry name" value="Nucleotide cyclase"/>
    <property type="match status" value="1"/>
</dbReference>
<dbReference type="OrthoDB" id="9759607at2"/>
<dbReference type="AlphaFoldDB" id="A0A5S5BUU5"/>
<organism evidence="3 4">
    <name type="scientific">Paenibacillus methanolicus</name>
    <dbReference type="NCBI Taxonomy" id="582686"/>
    <lineage>
        <taxon>Bacteria</taxon>
        <taxon>Bacillati</taxon>
        <taxon>Bacillota</taxon>
        <taxon>Bacilli</taxon>
        <taxon>Bacillales</taxon>
        <taxon>Paenibacillaceae</taxon>
        <taxon>Paenibacillus</taxon>
    </lineage>
</organism>
<dbReference type="InterPro" id="IPR050469">
    <property type="entry name" value="Diguanylate_Cyclase"/>
</dbReference>